<keyword evidence="6" id="KW-1185">Reference proteome</keyword>
<keyword evidence="1 3" id="KW-0732">Signal</keyword>
<dbReference type="InterPro" id="IPR002902">
    <property type="entry name" value="GNK2"/>
</dbReference>
<dbReference type="PROSITE" id="PS51473">
    <property type="entry name" value="GNK2"/>
    <property type="match status" value="2"/>
</dbReference>
<dbReference type="Pfam" id="PF01657">
    <property type="entry name" value="Stress-antifung"/>
    <property type="match status" value="2"/>
</dbReference>
<name>A0AA38TLU5_9ASTR</name>
<evidence type="ECO:0000313" key="6">
    <source>
        <dbReference type="Proteomes" id="UP001172457"/>
    </source>
</evidence>
<organism evidence="5 6">
    <name type="scientific">Centaurea solstitialis</name>
    <name type="common">yellow star-thistle</name>
    <dbReference type="NCBI Taxonomy" id="347529"/>
    <lineage>
        <taxon>Eukaryota</taxon>
        <taxon>Viridiplantae</taxon>
        <taxon>Streptophyta</taxon>
        <taxon>Embryophyta</taxon>
        <taxon>Tracheophyta</taxon>
        <taxon>Spermatophyta</taxon>
        <taxon>Magnoliopsida</taxon>
        <taxon>eudicotyledons</taxon>
        <taxon>Gunneridae</taxon>
        <taxon>Pentapetalae</taxon>
        <taxon>asterids</taxon>
        <taxon>campanulids</taxon>
        <taxon>Asterales</taxon>
        <taxon>Asteraceae</taxon>
        <taxon>Carduoideae</taxon>
        <taxon>Cardueae</taxon>
        <taxon>Centaureinae</taxon>
        <taxon>Centaurea</taxon>
    </lineage>
</organism>
<dbReference type="PANTHER" id="PTHR32099:SF42">
    <property type="entry name" value="CYSTEINE-RICH RECEPTOR-LIKE PROTEIN KINASE 9-RELATED"/>
    <property type="match status" value="1"/>
</dbReference>
<dbReference type="CDD" id="cd23509">
    <property type="entry name" value="Gnk2-like"/>
    <property type="match status" value="2"/>
</dbReference>
<dbReference type="Gene3D" id="3.30.430.20">
    <property type="entry name" value="Gnk2 domain, C-X8-C-X2-C motif"/>
    <property type="match status" value="2"/>
</dbReference>
<proteinExistence type="predicted"/>
<feature type="domain" description="Gnk2-homologous" evidence="4">
    <location>
        <begin position="141"/>
        <end position="251"/>
    </location>
</feature>
<evidence type="ECO:0000256" key="1">
    <source>
        <dbReference type="ARBA" id="ARBA00022729"/>
    </source>
</evidence>
<accession>A0AA38TLU5</accession>
<dbReference type="FunFam" id="3.30.430.20:FF:000002">
    <property type="entry name" value="Cysteine-rich receptor-like protein kinase 10"/>
    <property type="match status" value="1"/>
</dbReference>
<evidence type="ECO:0000313" key="5">
    <source>
        <dbReference type="EMBL" id="KAJ9563279.1"/>
    </source>
</evidence>
<dbReference type="AlphaFoldDB" id="A0AA38TLU5"/>
<protein>
    <recommendedName>
        <fullName evidence="4">Gnk2-homologous domain-containing protein</fullName>
    </recommendedName>
</protein>
<feature type="signal peptide" evidence="3">
    <location>
        <begin position="1"/>
        <end position="27"/>
    </location>
</feature>
<evidence type="ECO:0000256" key="3">
    <source>
        <dbReference type="SAM" id="SignalP"/>
    </source>
</evidence>
<gene>
    <name evidence="5" type="ORF">OSB04_008439</name>
</gene>
<evidence type="ECO:0000259" key="4">
    <source>
        <dbReference type="PROSITE" id="PS51473"/>
    </source>
</evidence>
<reference evidence="5" key="1">
    <citation type="submission" date="2023-03" db="EMBL/GenBank/DDBJ databases">
        <title>Chromosome-scale reference genome and RAD-based genetic map of yellow starthistle (Centaurea solstitialis) reveal putative structural variation and QTLs associated with invader traits.</title>
        <authorList>
            <person name="Reatini B."/>
            <person name="Cang F.A."/>
            <person name="Jiang Q."/>
            <person name="Mckibben M.T.W."/>
            <person name="Barker M.S."/>
            <person name="Rieseberg L.H."/>
            <person name="Dlugosch K.M."/>
        </authorList>
    </citation>
    <scope>NUCLEOTIDE SEQUENCE</scope>
    <source>
        <strain evidence="5">CAN-66</strain>
        <tissue evidence="5">Leaf</tissue>
    </source>
</reference>
<dbReference type="Proteomes" id="UP001172457">
    <property type="component" value="Chromosome 2"/>
</dbReference>
<feature type="chain" id="PRO_5041340222" description="Gnk2-homologous domain-containing protein" evidence="3">
    <location>
        <begin position="28"/>
        <end position="370"/>
    </location>
</feature>
<feature type="domain" description="Gnk2-homologous" evidence="4">
    <location>
        <begin position="30"/>
        <end position="135"/>
    </location>
</feature>
<evidence type="ECO:0000256" key="2">
    <source>
        <dbReference type="ARBA" id="ARBA00022737"/>
    </source>
</evidence>
<comment type="caution">
    <text evidence="5">The sequence shown here is derived from an EMBL/GenBank/DDBJ whole genome shotgun (WGS) entry which is preliminary data.</text>
</comment>
<dbReference type="InterPro" id="IPR038408">
    <property type="entry name" value="GNK2_sf"/>
</dbReference>
<dbReference type="EMBL" id="JARYMX010000002">
    <property type="protein sequence ID" value="KAJ9563279.1"/>
    <property type="molecule type" value="Genomic_DNA"/>
</dbReference>
<keyword evidence="2" id="KW-0677">Repeat</keyword>
<sequence>MPLNSPIFEAPKMAIIMLLLLVPYALGAEYSSNYCGSNKTTYTLNSTYYLNLLELLSLISPDHALTIDLFSNQTVGKSPPDVAYGLYLCRADKLANDCRNCLITASKEIAKACPNQKHAIRWSNDCMLRYSNDFFFSKMEVDPFRYECNKRNVSSLEGERKRFEKVVVGMMEELVIEASNHSKKYAYKEAMFNSTQKVFGLVQCTEDLSGSDCDRCLRTHMNRAVNEFCGGKIGGRLLTPSCNLRYEFYEFYKFHTSDDEPRAPSPPESSKNRAILVPFLFCISWIPFSPQWHFWGVNMEVDPHILIIESTLKQTFLILCRKKKDIIFKNGCYFYSNMLLLGAFGDMFFINNKEGKEEACYQKGINAGSR</sequence>
<dbReference type="PANTHER" id="PTHR32099">
    <property type="entry name" value="CYSTEINE-RICH REPEAT SECRETORY PROTEIN"/>
    <property type="match status" value="1"/>
</dbReference>